<keyword evidence="4" id="KW-0539">Nucleus</keyword>
<evidence type="ECO:0000313" key="9">
    <source>
        <dbReference type="Proteomes" id="UP000092716"/>
    </source>
</evidence>
<name>A0A1B1E1K9_9APIC</name>
<feature type="compositionally biased region" description="Acidic residues" evidence="6">
    <location>
        <begin position="72"/>
        <end position="105"/>
    </location>
</feature>
<dbReference type="GO" id="GO:0032040">
    <property type="term" value="C:small-subunit processome"/>
    <property type="evidence" value="ECO:0007669"/>
    <property type="project" value="TreeGrafter"/>
</dbReference>
<feature type="compositionally biased region" description="Basic and acidic residues" evidence="6">
    <location>
        <begin position="466"/>
        <end position="477"/>
    </location>
</feature>
<sequence>MPKNKQRVSVDTSKIKFVENSESEDIEIEDENNSDVENVSSSDDILSDDGNEESSLGGEGRKKKKKKIAAQGEDDEEDDDNDDNDDNDEEEEEEEEEDGDEDSDADDHQHDDEFVRVPWKKDKQNYYQYESEDSTSDDEEGNKERIKEAMYLSRKEKENLKEDDFDLYGIYNEDKEGKLGKGAKESYTVHEKENIIKKLISDMNAEMKEKKKKVGEENDQDEQMKEDDQMENLVMSEREEYKILLKELSLNIQKVYNELKENKRLFQFKEINEQNVNQADINKNTLLYLKKKNETMLTYIIYITYYVFLKIMNAYTHNHPVLDKLIYMNTIIAKTNELDNKIKFKIQQLNKSSSGRQLGELDASGSEEAEAPKRVGRRVPKGDDEDDDDDEEVDEEEVEEELDDEEDEDDDDEDDNDEDNEEDEEDEEDDNDEEEEEEDVVDSAEEAQAGKGKKYKISKSLITEYTDSHIREREREEKKKKREKMKNERNIFLKEIKDMVSTRPEKIEEENYFKKMEEKLMNFDEKILKKKIKALSKKKNKMSNLKNVGMTSNDLLKFVELPEMNEEADRKNNMDETKMFRSNINKMKQMKKMKGANNANDDFVSFKKFEKNTKWNNSHQKEELGKSTHFMSTKNLHNEIDDENIKNMLSLKKKKKEEKKFLKDQKNKEIRKKLVDEENEINDRRMPNKNILQNRGLVRKRKSTDGNARVHNKQKYIKKMKMYSGQHAKLKVHENNYSGEKRGINPYLKKSIDIK</sequence>
<dbReference type="Pfam" id="PF04000">
    <property type="entry name" value="Sas10_Utp3"/>
    <property type="match status" value="1"/>
</dbReference>
<keyword evidence="5" id="KW-0175">Coiled coil</keyword>
<feature type="domain" description="Sas10 C-terminal" evidence="7">
    <location>
        <begin position="683"/>
        <end position="753"/>
    </location>
</feature>
<dbReference type="PANTHER" id="PTHR13237">
    <property type="entry name" value="SOMETHING ABOUT SILENCING PROTEIN 10-RELATED"/>
    <property type="match status" value="1"/>
</dbReference>
<feature type="coiled-coil region" evidence="5">
    <location>
        <begin position="645"/>
        <end position="672"/>
    </location>
</feature>
<gene>
    <name evidence="8" type="ORF">PCOAH_00033150</name>
</gene>
<dbReference type="InterPro" id="IPR007146">
    <property type="entry name" value="Sas10/Utp3/C1D"/>
</dbReference>
<dbReference type="KEGG" id="pcot:PCOAH_00033150"/>
<protein>
    <recommendedName>
        <fullName evidence="7">Sas10 C-terminal domain-containing protein</fullName>
    </recommendedName>
</protein>
<dbReference type="Pfam" id="PF09368">
    <property type="entry name" value="Sas10"/>
    <property type="match status" value="1"/>
</dbReference>
<organism evidence="8 9">
    <name type="scientific">Plasmodium coatneyi</name>
    <dbReference type="NCBI Taxonomy" id="208452"/>
    <lineage>
        <taxon>Eukaryota</taxon>
        <taxon>Sar</taxon>
        <taxon>Alveolata</taxon>
        <taxon>Apicomplexa</taxon>
        <taxon>Aconoidasida</taxon>
        <taxon>Haemosporida</taxon>
        <taxon>Plasmodiidae</taxon>
        <taxon>Plasmodium</taxon>
    </lineage>
</organism>
<dbReference type="RefSeq" id="XP_019915626.1">
    <property type="nucleotide sequence ID" value="XM_020060110.1"/>
</dbReference>
<feature type="region of interest" description="Disordered" evidence="6">
    <location>
        <begin position="208"/>
        <end position="227"/>
    </location>
</feature>
<evidence type="ECO:0000313" key="8">
    <source>
        <dbReference type="EMBL" id="ANQ08931.1"/>
    </source>
</evidence>
<evidence type="ECO:0000256" key="6">
    <source>
        <dbReference type="SAM" id="MobiDB-lite"/>
    </source>
</evidence>
<feature type="compositionally biased region" description="Acidic residues" evidence="6">
    <location>
        <begin position="383"/>
        <end position="445"/>
    </location>
</feature>
<dbReference type="Proteomes" id="UP000092716">
    <property type="component" value="Chromosome 11"/>
</dbReference>
<dbReference type="GeneID" id="30910046"/>
<evidence type="ECO:0000259" key="7">
    <source>
        <dbReference type="Pfam" id="PF09368"/>
    </source>
</evidence>
<reference evidence="9" key="1">
    <citation type="submission" date="2016-06" db="EMBL/GenBank/DDBJ databases">
        <title>First high quality genome sequence of Plasmodium coatneyi using continuous long reads from single molecule, real-time sequencing.</title>
        <authorList>
            <person name="Chien J.-T."/>
            <person name="Pakala S.B."/>
            <person name="Geraldo J.A."/>
            <person name="Lapp S.A."/>
            <person name="Barnwell J.W."/>
            <person name="Kissinger J.C."/>
            <person name="Galinski M.R."/>
            <person name="Humphrey J.C."/>
        </authorList>
    </citation>
    <scope>NUCLEOTIDE SEQUENCE [LARGE SCALE GENOMIC DNA]</scope>
    <source>
        <strain evidence="9">Hackeri</strain>
    </source>
</reference>
<accession>A0A1B1E1K9</accession>
<dbReference type="EMBL" id="CP016249">
    <property type="protein sequence ID" value="ANQ08931.1"/>
    <property type="molecule type" value="Genomic_DNA"/>
</dbReference>
<dbReference type="VEuPathDB" id="PlasmoDB:PCOAH_00033150"/>
<proteinExistence type="inferred from homology"/>
<feature type="compositionally biased region" description="Acidic residues" evidence="6">
    <location>
        <begin position="21"/>
        <end position="34"/>
    </location>
</feature>
<comment type="subcellular location">
    <subcellularLocation>
        <location evidence="1">Nucleus</location>
    </subcellularLocation>
</comment>
<dbReference type="PANTHER" id="PTHR13237:SF8">
    <property type="entry name" value="SOMETHING ABOUT SILENCING PROTEIN 10"/>
    <property type="match status" value="1"/>
</dbReference>
<feature type="region of interest" description="Disordered" evidence="6">
    <location>
        <begin position="355"/>
        <end position="485"/>
    </location>
</feature>
<evidence type="ECO:0000256" key="5">
    <source>
        <dbReference type="SAM" id="Coils"/>
    </source>
</evidence>
<feature type="compositionally biased region" description="Basic and acidic residues" evidence="6">
    <location>
        <begin position="106"/>
        <end position="124"/>
    </location>
</feature>
<evidence type="ECO:0000256" key="2">
    <source>
        <dbReference type="ARBA" id="ARBA00010979"/>
    </source>
</evidence>
<comment type="similarity">
    <text evidence="2">Belongs to the SAS10 family.</text>
</comment>
<feature type="compositionally biased region" description="Low complexity" evidence="6">
    <location>
        <begin position="35"/>
        <end position="44"/>
    </location>
</feature>
<keyword evidence="9" id="KW-1185">Reference proteome</keyword>
<evidence type="ECO:0000256" key="4">
    <source>
        <dbReference type="ARBA" id="ARBA00023242"/>
    </source>
</evidence>
<dbReference type="InterPro" id="IPR018972">
    <property type="entry name" value="Sas10_C_dom"/>
</dbReference>
<dbReference type="AlphaFoldDB" id="A0A1B1E1K9"/>
<evidence type="ECO:0000256" key="1">
    <source>
        <dbReference type="ARBA" id="ARBA00004123"/>
    </source>
</evidence>
<dbReference type="OrthoDB" id="203440at2759"/>
<dbReference type="GO" id="GO:0000462">
    <property type="term" value="P:maturation of SSU-rRNA from tricistronic rRNA transcript (SSU-rRNA, 5.8S rRNA, LSU-rRNA)"/>
    <property type="evidence" value="ECO:0007669"/>
    <property type="project" value="TreeGrafter"/>
</dbReference>
<evidence type="ECO:0000256" key="3">
    <source>
        <dbReference type="ARBA" id="ARBA00022553"/>
    </source>
</evidence>
<keyword evidence="3" id="KW-0597">Phosphoprotein</keyword>
<feature type="compositionally biased region" description="Acidic residues" evidence="6">
    <location>
        <begin position="130"/>
        <end position="141"/>
    </location>
</feature>
<feature type="region of interest" description="Disordered" evidence="6">
    <location>
        <begin position="1"/>
        <end position="144"/>
    </location>
</feature>